<proteinExistence type="predicted"/>
<dbReference type="SMART" id="SM00091">
    <property type="entry name" value="PAS"/>
    <property type="match status" value="1"/>
</dbReference>
<feature type="region of interest" description="Disordered" evidence="5">
    <location>
        <begin position="187"/>
        <end position="220"/>
    </location>
</feature>
<dbReference type="GO" id="GO:0008270">
    <property type="term" value="F:zinc ion binding"/>
    <property type="evidence" value="ECO:0007669"/>
    <property type="project" value="UniProtKB-KW"/>
</dbReference>
<evidence type="ECO:0000256" key="2">
    <source>
        <dbReference type="ARBA" id="ARBA00022771"/>
    </source>
</evidence>
<dbReference type="Gene3D" id="3.30.450.20">
    <property type="entry name" value="PAS domain"/>
    <property type="match status" value="1"/>
</dbReference>
<evidence type="ECO:0000313" key="8">
    <source>
        <dbReference type="Proteomes" id="UP000030641"/>
    </source>
</evidence>
<evidence type="ECO:0000256" key="1">
    <source>
        <dbReference type="ARBA" id="ARBA00022723"/>
    </source>
</evidence>
<keyword evidence="3" id="KW-0862">Zinc</keyword>
<dbReference type="EMBL" id="KL584768">
    <property type="protein sequence ID" value="KEQ92863.1"/>
    <property type="molecule type" value="Genomic_DNA"/>
</dbReference>
<dbReference type="AlphaFoldDB" id="A0A074Y4Z6"/>
<name>A0A074Y4Z6_AURSE</name>
<evidence type="ECO:0000259" key="6">
    <source>
        <dbReference type="PROSITE" id="PS50114"/>
    </source>
</evidence>
<dbReference type="PANTHER" id="PTHR45658">
    <property type="entry name" value="GATA TRANSCRIPTION FACTOR"/>
    <property type="match status" value="1"/>
</dbReference>
<dbReference type="PANTHER" id="PTHR45658:SF18">
    <property type="entry name" value="PROTEIN GAT2"/>
    <property type="match status" value="1"/>
</dbReference>
<dbReference type="PROSITE" id="PS50114">
    <property type="entry name" value="GATA_ZN_FINGER_2"/>
    <property type="match status" value="1"/>
</dbReference>
<protein>
    <recommendedName>
        <fullName evidence="6">GATA-type domain-containing protein</fullName>
    </recommendedName>
</protein>
<dbReference type="RefSeq" id="XP_013341355.1">
    <property type="nucleotide sequence ID" value="XM_013485901.1"/>
</dbReference>
<dbReference type="InterPro" id="IPR051140">
    <property type="entry name" value="GATA_TF"/>
</dbReference>
<dbReference type="InParanoid" id="A0A074Y4Z6"/>
<dbReference type="GO" id="GO:0006355">
    <property type="term" value="P:regulation of DNA-templated transcription"/>
    <property type="evidence" value="ECO:0007669"/>
    <property type="project" value="InterPro"/>
</dbReference>
<dbReference type="HOGENOM" id="CLU_024414_1_1_1"/>
<evidence type="ECO:0000256" key="4">
    <source>
        <dbReference type="PROSITE-ProRule" id="PRU00094"/>
    </source>
</evidence>
<evidence type="ECO:0000313" key="7">
    <source>
        <dbReference type="EMBL" id="KEQ92863.1"/>
    </source>
</evidence>
<dbReference type="GO" id="GO:0043565">
    <property type="term" value="F:sequence-specific DNA binding"/>
    <property type="evidence" value="ECO:0007669"/>
    <property type="project" value="InterPro"/>
</dbReference>
<dbReference type="Gene3D" id="3.30.50.10">
    <property type="entry name" value="Erythroid Transcription Factor GATA-1, subunit A"/>
    <property type="match status" value="1"/>
</dbReference>
<dbReference type="InterPro" id="IPR000014">
    <property type="entry name" value="PAS"/>
</dbReference>
<keyword evidence="2 4" id="KW-0863">Zinc-finger</keyword>
<dbReference type="InterPro" id="IPR013088">
    <property type="entry name" value="Znf_NHR/GATA"/>
</dbReference>
<dbReference type="Pfam" id="PF00320">
    <property type="entry name" value="GATA"/>
    <property type="match status" value="1"/>
</dbReference>
<dbReference type="PROSITE" id="PS00344">
    <property type="entry name" value="GATA_ZN_FINGER_1"/>
    <property type="match status" value="1"/>
</dbReference>
<dbReference type="CDD" id="cd00130">
    <property type="entry name" value="PAS"/>
    <property type="match status" value="1"/>
</dbReference>
<dbReference type="CDD" id="cd00202">
    <property type="entry name" value="ZnF_GATA"/>
    <property type="match status" value="1"/>
</dbReference>
<dbReference type="GeneID" id="25367164"/>
<dbReference type="OrthoDB" id="2162994at2759"/>
<keyword evidence="1" id="KW-0479">Metal-binding</keyword>
<dbReference type="InterPro" id="IPR000679">
    <property type="entry name" value="Znf_GATA"/>
</dbReference>
<keyword evidence="8" id="KW-1185">Reference proteome</keyword>
<dbReference type="SUPFAM" id="SSF55785">
    <property type="entry name" value="PYP-like sensor domain (PAS domain)"/>
    <property type="match status" value="1"/>
</dbReference>
<dbReference type="SMART" id="SM00401">
    <property type="entry name" value="ZnF_GATA"/>
    <property type="match status" value="1"/>
</dbReference>
<reference evidence="7 8" key="1">
    <citation type="journal article" date="2014" name="BMC Genomics">
        <title>Genome sequencing of four Aureobasidium pullulans varieties: biotechnological potential, stress tolerance, and description of new species.</title>
        <authorList>
            <person name="Gostin Ar C."/>
            <person name="Ohm R.A."/>
            <person name="Kogej T."/>
            <person name="Sonjak S."/>
            <person name="Turk M."/>
            <person name="Zajc J."/>
            <person name="Zalar P."/>
            <person name="Grube M."/>
            <person name="Sun H."/>
            <person name="Han J."/>
            <person name="Sharma A."/>
            <person name="Chiniquy J."/>
            <person name="Ngan C.Y."/>
            <person name="Lipzen A."/>
            <person name="Barry K."/>
            <person name="Grigoriev I.V."/>
            <person name="Gunde-Cimerman N."/>
        </authorList>
    </citation>
    <scope>NUCLEOTIDE SEQUENCE [LARGE SCALE GENOMIC DNA]</scope>
    <source>
        <strain evidence="7 8">EXF-2481</strain>
    </source>
</reference>
<organism evidence="7 8">
    <name type="scientific">Aureobasidium subglaciale (strain EXF-2481)</name>
    <name type="common">Aureobasidium pullulans var. subglaciale</name>
    <dbReference type="NCBI Taxonomy" id="1043005"/>
    <lineage>
        <taxon>Eukaryota</taxon>
        <taxon>Fungi</taxon>
        <taxon>Dikarya</taxon>
        <taxon>Ascomycota</taxon>
        <taxon>Pezizomycotina</taxon>
        <taxon>Dothideomycetes</taxon>
        <taxon>Dothideomycetidae</taxon>
        <taxon>Dothideales</taxon>
        <taxon>Saccotheciaceae</taxon>
        <taxon>Aureobasidium</taxon>
    </lineage>
</organism>
<sequence length="312" mass="34722">MASGSCVPTDDLPTNASVDLYQEITDGIQDLLLVLTEDGRILHASTASHSLLQTAPRSLIGRYIATCMSVDDMPAFLLDYDANMEAGRSWRYYHRLRRADKSFVPFDSTFKSYTGDVTLGGVLLENTRMCLVTAKPYKLPNTSLMDSFLEQCTEQARLINKVQHLRREESEESDAESATARRVLMHHAEDTKTTGSDDSQDDPEIINGKPRVDSAIGDEGIGMAPSRVQLAFDTGYWIAKPRAMKRKLQDQKAHLCNDCGSIASTEWRKGPLGAKTLCNACGLRWAKSQKVIEGRKIKVEEEQEDLNMLGEV</sequence>
<evidence type="ECO:0000256" key="3">
    <source>
        <dbReference type="ARBA" id="ARBA00022833"/>
    </source>
</evidence>
<dbReference type="OMA" id="WLDATEM"/>
<dbReference type="Proteomes" id="UP000030641">
    <property type="component" value="Unassembled WGS sequence"/>
</dbReference>
<accession>A0A074Y4Z6</accession>
<evidence type="ECO:0000256" key="5">
    <source>
        <dbReference type="SAM" id="MobiDB-lite"/>
    </source>
</evidence>
<feature type="domain" description="GATA-type" evidence="6">
    <location>
        <begin position="250"/>
        <end position="283"/>
    </location>
</feature>
<dbReference type="InterPro" id="IPR035965">
    <property type="entry name" value="PAS-like_dom_sf"/>
</dbReference>
<gene>
    <name evidence="7" type="ORF">AUEXF2481DRAFT_42549</name>
</gene>
<dbReference type="STRING" id="1043005.A0A074Y4Z6"/>
<dbReference type="SUPFAM" id="SSF57716">
    <property type="entry name" value="Glucocorticoid receptor-like (DNA-binding domain)"/>
    <property type="match status" value="1"/>
</dbReference>